<organism evidence="14 15">
    <name type="scientific">Roseivirga spongicola</name>
    <dbReference type="NCBI Taxonomy" id="333140"/>
    <lineage>
        <taxon>Bacteria</taxon>
        <taxon>Pseudomonadati</taxon>
        <taxon>Bacteroidota</taxon>
        <taxon>Cytophagia</taxon>
        <taxon>Cytophagales</taxon>
        <taxon>Roseivirgaceae</taxon>
        <taxon>Roseivirga</taxon>
    </lineage>
</organism>
<dbReference type="InterPro" id="IPR003661">
    <property type="entry name" value="HisK_dim/P_dom"/>
</dbReference>
<dbReference type="SUPFAM" id="SSF55785">
    <property type="entry name" value="PYP-like sensor domain (PAS domain)"/>
    <property type="match status" value="1"/>
</dbReference>
<reference evidence="14 15" key="1">
    <citation type="submission" date="2016-01" db="EMBL/GenBank/DDBJ databases">
        <title>Genome sequencing of Roseivirga spongicola UST030701-084.</title>
        <authorList>
            <person name="Selvaratnam C."/>
            <person name="Thevarajoo S."/>
            <person name="Goh K.M."/>
            <person name="Ee R."/>
            <person name="Chan K.-G."/>
            <person name="Chong C.S."/>
        </authorList>
    </citation>
    <scope>NUCLEOTIDE SEQUENCE [LARGE SCALE GENOMIC DNA]</scope>
    <source>
        <strain evidence="14 15">UST030701-084</strain>
    </source>
</reference>
<evidence type="ECO:0000256" key="7">
    <source>
        <dbReference type="ARBA" id="ARBA00022777"/>
    </source>
</evidence>
<feature type="transmembrane region" description="Helical" evidence="11">
    <location>
        <begin position="172"/>
        <end position="192"/>
    </location>
</feature>
<feature type="domain" description="PAC" evidence="13">
    <location>
        <begin position="284"/>
        <end position="336"/>
    </location>
</feature>
<keyword evidence="5" id="KW-0808">Transferase</keyword>
<dbReference type="PROSITE" id="PS50109">
    <property type="entry name" value="HIS_KIN"/>
    <property type="match status" value="1"/>
</dbReference>
<evidence type="ECO:0000256" key="2">
    <source>
        <dbReference type="ARBA" id="ARBA00004141"/>
    </source>
</evidence>
<feature type="transmembrane region" description="Helical" evidence="11">
    <location>
        <begin position="12"/>
        <end position="31"/>
    </location>
</feature>
<dbReference type="SUPFAM" id="SSF55874">
    <property type="entry name" value="ATPase domain of HSP90 chaperone/DNA topoisomerase II/histidine kinase"/>
    <property type="match status" value="1"/>
</dbReference>
<dbReference type="EC" id="2.7.13.3" evidence="3"/>
<dbReference type="EMBL" id="LRPC01000001">
    <property type="protein sequence ID" value="KYG77470.1"/>
    <property type="molecule type" value="Genomic_DNA"/>
</dbReference>
<dbReference type="Pfam" id="PF13675">
    <property type="entry name" value="PilJ"/>
    <property type="match status" value="1"/>
</dbReference>
<dbReference type="PROSITE" id="PS50113">
    <property type="entry name" value="PAC"/>
    <property type="match status" value="1"/>
</dbReference>
<feature type="domain" description="Histidine kinase" evidence="12">
    <location>
        <begin position="354"/>
        <end position="564"/>
    </location>
</feature>
<dbReference type="PANTHER" id="PTHR43304:SF1">
    <property type="entry name" value="PAC DOMAIN-CONTAINING PROTEIN"/>
    <property type="match status" value="1"/>
</dbReference>
<evidence type="ECO:0000256" key="4">
    <source>
        <dbReference type="ARBA" id="ARBA00022553"/>
    </source>
</evidence>
<keyword evidence="7" id="KW-0418">Kinase</keyword>
<evidence type="ECO:0000256" key="11">
    <source>
        <dbReference type="SAM" id="Phobius"/>
    </source>
</evidence>
<dbReference type="Gene3D" id="3.30.450.20">
    <property type="entry name" value="PAS domain"/>
    <property type="match status" value="1"/>
</dbReference>
<evidence type="ECO:0000313" key="15">
    <source>
        <dbReference type="Proteomes" id="UP000075606"/>
    </source>
</evidence>
<dbReference type="SMART" id="SM00388">
    <property type="entry name" value="HisKA"/>
    <property type="match status" value="1"/>
</dbReference>
<dbReference type="NCBIfam" id="TIGR00229">
    <property type="entry name" value="sensory_box"/>
    <property type="match status" value="1"/>
</dbReference>
<dbReference type="SMART" id="SM00387">
    <property type="entry name" value="HATPase_c"/>
    <property type="match status" value="1"/>
</dbReference>
<dbReference type="InterPro" id="IPR052162">
    <property type="entry name" value="Sensor_kinase/Photoreceptor"/>
</dbReference>
<dbReference type="InterPro" id="IPR005467">
    <property type="entry name" value="His_kinase_dom"/>
</dbReference>
<dbReference type="Gene3D" id="1.10.287.130">
    <property type="match status" value="1"/>
</dbReference>
<gene>
    <name evidence="14" type="ORF">AWW68_01490</name>
</gene>
<evidence type="ECO:0000256" key="9">
    <source>
        <dbReference type="ARBA" id="ARBA00023136"/>
    </source>
</evidence>
<dbReference type="SUPFAM" id="SSF47384">
    <property type="entry name" value="Homodimeric domain of signal transducing histidine kinase"/>
    <property type="match status" value="1"/>
</dbReference>
<dbReference type="AlphaFoldDB" id="A0A150XFH2"/>
<comment type="subcellular location">
    <subcellularLocation>
        <location evidence="2">Membrane</location>
        <topology evidence="2">Multi-pass membrane protein</topology>
    </subcellularLocation>
</comment>
<dbReference type="InterPro" id="IPR036097">
    <property type="entry name" value="HisK_dim/P_sf"/>
</dbReference>
<sequence>MAAMTKKTLDRAAKINLLVSLVLVLLLAIILETLIRERRTDAAVINLSGRQRMLSQKIAKGIYTTSLGLTSIQEIKNDAETWTLVHDGLIYGNDSLGLPSLTDQDLLSLFKQVEPFKKGLLRVVAQINETTQITPSMLNEVERNEQAFLSLMDEIVFQAEENYNRSIFNLRLWTLVLSILVIVSLVVLYFNLVKPIIRELSRAEGSLMRSRQSLEFFVKHTPAAVAMFDLKMDYLFASDRWYVDYGLEGRSIIGKNHYDIFPEINEIPEWKEIHQRILKGETYKTDRDRFDRADGKVDWLKYELLPWRDDNGEIGGMIMFTEVITQQVEMQLELERKARELEKTNEELKHFIYIASHDLQEPLRTTLSYSDLLLNEEFNSDEQVKQQSLRFIGESVGRMSTLVKGLLDYSLIGSDNNFEQVDCQLLAKEVFNALEQKDRIDVSIEVENLPVVSGSKLELTQLFHNLIVNSIKFVRPNVPCLIQISAERTNGYWIFTFSDNGIGIEEQYFKQIFKVFQRLHSKDRVEGSGIGLALSKKIVEHHGGEIWVESELNKGTTFYFTLVG</sequence>
<comment type="catalytic activity">
    <reaction evidence="1">
        <text>ATP + protein L-histidine = ADP + protein N-phospho-L-histidine.</text>
        <dbReference type="EC" id="2.7.13.3"/>
    </reaction>
</comment>
<evidence type="ECO:0000256" key="8">
    <source>
        <dbReference type="ARBA" id="ARBA00022989"/>
    </source>
</evidence>
<keyword evidence="15" id="KW-1185">Reference proteome</keyword>
<dbReference type="Pfam" id="PF02518">
    <property type="entry name" value="HATPase_c"/>
    <property type="match status" value="1"/>
</dbReference>
<dbReference type="InterPro" id="IPR035965">
    <property type="entry name" value="PAS-like_dom_sf"/>
</dbReference>
<keyword evidence="9 11" id="KW-0472">Membrane</keyword>
<dbReference type="Gene3D" id="3.30.565.10">
    <property type="entry name" value="Histidine kinase-like ATPase, C-terminal domain"/>
    <property type="match status" value="1"/>
</dbReference>
<evidence type="ECO:0000256" key="3">
    <source>
        <dbReference type="ARBA" id="ARBA00012438"/>
    </source>
</evidence>
<dbReference type="PRINTS" id="PR00344">
    <property type="entry name" value="BCTRLSENSOR"/>
</dbReference>
<dbReference type="InterPro" id="IPR004358">
    <property type="entry name" value="Sig_transdc_His_kin-like_C"/>
</dbReference>
<accession>A0A150XFH2</accession>
<dbReference type="Proteomes" id="UP000075606">
    <property type="component" value="Unassembled WGS sequence"/>
</dbReference>
<dbReference type="InterPro" id="IPR036890">
    <property type="entry name" value="HATPase_C_sf"/>
</dbReference>
<dbReference type="OrthoDB" id="9766459at2"/>
<evidence type="ECO:0000256" key="10">
    <source>
        <dbReference type="SAM" id="Coils"/>
    </source>
</evidence>
<dbReference type="InterPro" id="IPR000014">
    <property type="entry name" value="PAS"/>
</dbReference>
<dbReference type="CDD" id="cd00082">
    <property type="entry name" value="HisKA"/>
    <property type="match status" value="1"/>
</dbReference>
<evidence type="ECO:0000256" key="5">
    <source>
        <dbReference type="ARBA" id="ARBA00022679"/>
    </source>
</evidence>
<keyword evidence="10" id="KW-0175">Coiled coil</keyword>
<evidence type="ECO:0000256" key="6">
    <source>
        <dbReference type="ARBA" id="ARBA00022692"/>
    </source>
</evidence>
<dbReference type="PANTHER" id="PTHR43304">
    <property type="entry name" value="PHYTOCHROME-LIKE PROTEIN CPH1"/>
    <property type="match status" value="1"/>
</dbReference>
<name>A0A150XFH2_9BACT</name>
<keyword evidence="8 11" id="KW-1133">Transmembrane helix</keyword>
<dbReference type="STRING" id="333140.AWW68_01490"/>
<keyword evidence="4" id="KW-0597">Phosphoprotein</keyword>
<protein>
    <recommendedName>
        <fullName evidence="3">histidine kinase</fullName>
        <ecNumber evidence="3">2.7.13.3</ecNumber>
    </recommendedName>
</protein>
<evidence type="ECO:0000259" key="12">
    <source>
        <dbReference type="PROSITE" id="PS50109"/>
    </source>
</evidence>
<evidence type="ECO:0000313" key="14">
    <source>
        <dbReference type="EMBL" id="KYG77470.1"/>
    </source>
</evidence>
<keyword evidence="6 11" id="KW-0812">Transmembrane</keyword>
<evidence type="ECO:0000259" key="13">
    <source>
        <dbReference type="PROSITE" id="PS50113"/>
    </source>
</evidence>
<dbReference type="Pfam" id="PF08448">
    <property type="entry name" value="PAS_4"/>
    <property type="match status" value="1"/>
</dbReference>
<dbReference type="InterPro" id="IPR029095">
    <property type="entry name" value="NarX-like_N"/>
</dbReference>
<dbReference type="GO" id="GO:0000155">
    <property type="term" value="F:phosphorelay sensor kinase activity"/>
    <property type="evidence" value="ECO:0007669"/>
    <property type="project" value="InterPro"/>
</dbReference>
<dbReference type="FunFam" id="3.30.565.10:FF:000006">
    <property type="entry name" value="Sensor histidine kinase WalK"/>
    <property type="match status" value="1"/>
</dbReference>
<evidence type="ECO:0000256" key="1">
    <source>
        <dbReference type="ARBA" id="ARBA00000085"/>
    </source>
</evidence>
<dbReference type="InterPro" id="IPR013656">
    <property type="entry name" value="PAS_4"/>
</dbReference>
<comment type="caution">
    <text evidence="14">The sequence shown here is derived from an EMBL/GenBank/DDBJ whole genome shotgun (WGS) entry which is preliminary data.</text>
</comment>
<proteinExistence type="predicted"/>
<dbReference type="InterPro" id="IPR000700">
    <property type="entry name" value="PAS-assoc_C"/>
</dbReference>
<feature type="coiled-coil region" evidence="10">
    <location>
        <begin position="324"/>
        <end position="351"/>
    </location>
</feature>
<dbReference type="GO" id="GO:0016020">
    <property type="term" value="C:membrane"/>
    <property type="evidence" value="ECO:0007669"/>
    <property type="project" value="UniProtKB-SubCell"/>
</dbReference>
<dbReference type="InterPro" id="IPR003594">
    <property type="entry name" value="HATPase_dom"/>
</dbReference>
<dbReference type="Pfam" id="PF00512">
    <property type="entry name" value="HisKA"/>
    <property type="match status" value="1"/>
</dbReference>